<dbReference type="OrthoDB" id="4378831at2"/>
<dbReference type="InterPro" id="IPR018712">
    <property type="entry name" value="Tle1-like_cat"/>
</dbReference>
<dbReference type="Pfam" id="PF09994">
    <property type="entry name" value="T6SS_Tle1-like_cat"/>
    <property type="match status" value="1"/>
</dbReference>
<keyword evidence="3" id="KW-0378">Hydrolase</keyword>
<feature type="region of interest" description="Disordered" evidence="1">
    <location>
        <begin position="32"/>
        <end position="51"/>
    </location>
</feature>
<accession>A0A4R6IFC4</accession>
<feature type="compositionally biased region" description="Basic and acidic residues" evidence="1">
    <location>
        <begin position="32"/>
        <end position="41"/>
    </location>
</feature>
<dbReference type="EMBL" id="SNWM01000004">
    <property type="protein sequence ID" value="TDO20714.1"/>
    <property type="molecule type" value="Genomic_DNA"/>
</dbReference>
<dbReference type="RefSeq" id="WP_133557433.1">
    <property type="nucleotide sequence ID" value="NZ_SNWM01000004.1"/>
</dbReference>
<evidence type="ECO:0000313" key="4">
    <source>
        <dbReference type="Proteomes" id="UP000295499"/>
    </source>
</evidence>
<evidence type="ECO:0000259" key="2">
    <source>
        <dbReference type="Pfam" id="PF09994"/>
    </source>
</evidence>
<sequence>MPSIKLKSYTPPANTNTYLDIVVGMFFDGTKNNKDNTDQRNKPTNGSFDKYGKDDDESSYYNDHSNVARLWSLYDKSKCIYVEGIGTVSGKGDDTIGYAFGSGATGIRGKVRKGCKDVVEKLLVPKISVNKRAKLRSITFDVFGFSRGAAAARNFVYEIGKDAYEALIYVNPQSGTMLKTDADGYFTNEKKFPACGELGRNLAAAGIKVTPDMIKVRFLGIFDTVSSYSTSITATPNFNDVAELHLNEIGRAQKVIHFTAQDEHRQNFSLTHTHIGKERNLPGVHSDVGGSYETAREIRYELETSWTLKSNLYPFKKNLIEQNWFTEEELSITGGFAYFALQGDRKKVWKEYSYIPLQFMAEYAEQTKLPLTSAAAEGKYKIDAHPVLGRMKGYLREYVMGNGRPLIYKTTTELNKKIAAAQTAQDKAALQREQEIQKDLRVLRSKYLHWSAKREGIGMDQTKDNKRINY</sequence>
<evidence type="ECO:0000313" key="3">
    <source>
        <dbReference type="EMBL" id="TDO20714.1"/>
    </source>
</evidence>
<keyword evidence="4" id="KW-1185">Reference proteome</keyword>
<dbReference type="PANTHER" id="PTHR33840">
    <property type="match status" value="1"/>
</dbReference>
<dbReference type="GO" id="GO:0016787">
    <property type="term" value="F:hydrolase activity"/>
    <property type="evidence" value="ECO:0007669"/>
    <property type="project" value="UniProtKB-KW"/>
</dbReference>
<organism evidence="3 4">
    <name type="scientific">Pedobacter duraquae</name>
    <dbReference type="NCBI Taxonomy" id="425511"/>
    <lineage>
        <taxon>Bacteria</taxon>
        <taxon>Pseudomonadati</taxon>
        <taxon>Bacteroidota</taxon>
        <taxon>Sphingobacteriia</taxon>
        <taxon>Sphingobacteriales</taxon>
        <taxon>Sphingobacteriaceae</taxon>
        <taxon>Pedobacter</taxon>
    </lineage>
</organism>
<gene>
    <name evidence="3" type="ORF">CLV32_3347</name>
</gene>
<comment type="caution">
    <text evidence="3">The sequence shown here is derived from an EMBL/GenBank/DDBJ whole genome shotgun (WGS) entry which is preliminary data.</text>
</comment>
<reference evidence="3 4" key="1">
    <citation type="submission" date="2019-03" db="EMBL/GenBank/DDBJ databases">
        <title>Genomic Encyclopedia of Archaeal and Bacterial Type Strains, Phase II (KMG-II): from individual species to whole genera.</title>
        <authorList>
            <person name="Goeker M."/>
        </authorList>
    </citation>
    <scope>NUCLEOTIDE SEQUENCE [LARGE SCALE GENOMIC DNA]</scope>
    <source>
        <strain evidence="3 4">DSM 19034</strain>
    </source>
</reference>
<feature type="domain" description="T6SS Phospholipase effector Tle1-like catalytic" evidence="2">
    <location>
        <begin position="26"/>
        <end position="296"/>
    </location>
</feature>
<evidence type="ECO:0000256" key="1">
    <source>
        <dbReference type="SAM" id="MobiDB-lite"/>
    </source>
</evidence>
<name>A0A4R6IFC4_9SPHI</name>
<protein>
    <submittedName>
        <fullName evidence="3">Putative alpha/beta hydrolase family protein DUF2235</fullName>
    </submittedName>
</protein>
<proteinExistence type="predicted"/>
<dbReference type="PANTHER" id="PTHR33840:SF1">
    <property type="entry name" value="TLE1 PHOSPHOLIPASE DOMAIN-CONTAINING PROTEIN"/>
    <property type="match status" value="1"/>
</dbReference>
<dbReference type="Proteomes" id="UP000295499">
    <property type="component" value="Unassembled WGS sequence"/>
</dbReference>
<dbReference type="AlphaFoldDB" id="A0A4R6IFC4"/>